<feature type="domain" description="Periplasmic binding protein" evidence="3">
    <location>
        <begin position="90"/>
        <end position="334"/>
    </location>
</feature>
<dbReference type="STRING" id="121292.AU252_05960"/>
<gene>
    <name evidence="4" type="ORF">AU252_05960</name>
</gene>
<reference evidence="4 5" key="1">
    <citation type="submission" date="2015-12" db="EMBL/GenBank/DDBJ databases">
        <authorList>
            <person name="Shamseldin A."/>
            <person name="Moawad H."/>
            <person name="Abd El-Rahim W.M."/>
            <person name="Sadowsky M.J."/>
        </authorList>
    </citation>
    <scope>NUCLEOTIDE SEQUENCE [LARGE SCALE GENOMIC DNA]</scope>
    <source>
        <strain evidence="4 5">Ar51</strain>
    </source>
</reference>
<dbReference type="SUPFAM" id="SSF53822">
    <property type="entry name" value="Periplasmic binding protein-like I"/>
    <property type="match status" value="1"/>
</dbReference>
<dbReference type="EMBL" id="CP013747">
    <property type="protein sequence ID" value="ALV40767.1"/>
    <property type="molecule type" value="Genomic_DNA"/>
</dbReference>
<evidence type="ECO:0000259" key="3">
    <source>
        <dbReference type="Pfam" id="PF13407"/>
    </source>
</evidence>
<evidence type="ECO:0000313" key="5">
    <source>
        <dbReference type="Proteomes" id="UP000065151"/>
    </source>
</evidence>
<comment type="similarity">
    <text evidence="2">Belongs to the bacterial solute-binding protein 2 family.</text>
</comment>
<evidence type="ECO:0000313" key="4">
    <source>
        <dbReference type="EMBL" id="ALV40767.1"/>
    </source>
</evidence>
<dbReference type="Gene3D" id="3.40.50.2300">
    <property type="match status" value="2"/>
</dbReference>
<protein>
    <submittedName>
        <fullName evidence="4">Sugar ABC transporter substrate-binding protein</fullName>
    </submittedName>
</protein>
<dbReference type="InterPro" id="IPR050555">
    <property type="entry name" value="Bact_Solute-Bind_Prot2"/>
</dbReference>
<dbReference type="Pfam" id="PF13407">
    <property type="entry name" value="Peripla_BP_4"/>
    <property type="match status" value="1"/>
</dbReference>
<dbReference type="GO" id="GO:0030246">
    <property type="term" value="F:carbohydrate binding"/>
    <property type="evidence" value="ECO:0007669"/>
    <property type="project" value="TreeGrafter"/>
</dbReference>
<dbReference type="PANTHER" id="PTHR30036:SF7">
    <property type="entry name" value="ABC TRANSPORTER PERIPLASMIC-BINDING PROTEIN YPHF"/>
    <property type="match status" value="1"/>
</dbReference>
<dbReference type="PANTHER" id="PTHR30036">
    <property type="entry name" value="D-XYLOSE-BINDING PERIPLASMIC PROTEIN"/>
    <property type="match status" value="1"/>
</dbReference>
<evidence type="ECO:0000256" key="1">
    <source>
        <dbReference type="ARBA" id="ARBA00004196"/>
    </source>
</evidence>
<sequence>MSGQTIDIRELNHHDRGRQCSGGCRVAARTLRSKEINVANFSWRKAALVAAVVPMMALSACSSTGGKPVEGGGAAGGGQVATTDRMKVALITHAAAGDTFWDIVRKGAEEASAKDNVELLYTSDPEAGRQAQLVQQAIDQKVDGIAVTLATPEALKDVLKKATDAGIPVVSLNAGESVSAQLGAFTHFGSNEQLAGQAVGTKLAEQGFKHPVCVIQQQGHVGLEARCAGVKAKVPGAEILYVDGKDMTGVQSTATAKLQAAKDADVIIGLGAPITLTLLKSVADAGSSAKVASFDLNAELAQKIVDGDVIFTVDQQPWAQGYMSVDSLWQAKRGGFKLGGGQPVLTGPTIVDQSNASDVLKFAQQGVR</sequence>
<dbReference type="Proteomes" id="UP000065151">
    <property type="component" value="Chromosome"/>
</dbReference>
<dbReference type="GO" id="GO:0030288">
    <property type="term" value="C:outer membrane-bounded periplasmic space"/>
    <property type="evidence" value="ECO:0007669"/>
    <property type="project" value="TreeGrafter"/>
</dbReference>
<proteinExistence type="inferred from homology"/>
<name>A0A0U3NV99_9MICC</name>
<comment type="subcellular location">
    <subcellularLocation>
        <location evidence="1">Cell envelope</location>
    </subcellularLocation>
</comment>
<dbReference type="AlphaFoldDB" id="A0A0U3NV99"/>
<accession>A0A0U3NV99</accession>
<evidence type="ECO:0000256" key="2">
    <source>
        <dbReference type="ARBA" id="ARBA00007639"/>
    </source>
</evidence>
<dbReference type="InterPro" id="IPR025997">
    <property type="entry name" value="SBP_2_dom"/>
</dbReference>
<organism evidence="4">
    <name type="scientific">Pseudarthrobacter sulfonivorans</name>
    <dbReference type="NCBI Taxonomy" id="121292"/>
    <lineage>
        <taxon>Bacteria</taxon>
        <taxon>Bacillati</taxon>
        <taxon>Actinomycetota</taxon>
        <taxon>Actinomycetes</taxon>
        <taxon>Micrococcales</taxon>
        <taxon>Micrococcaceae</taxon>
        <taxon>Pseudarthrobacter</taxon>
    </lineage>
</organism>
<dbReference type="InterPro" id="IPR028082">
    <property type="entry name" value="Peripla_BP_I"/>
</dbReference>
<dbReference type="KEGG" id="psul:AU252_05960"/>